<dbReference type="Proteomes" id="UP000605846">
    <property type="component" value="Unassembled WGS sequence"/>
</dbReference>
<dbReference type="GO" id="GO:0005737">
    <property type="term" value="C:cytoplasm"/>
    <property type="evidence" value="ECO:0007669"/>
    <property type="project" value="TreeGrafter"/>
</dbReference>
<accession>A0A8H7EPP5</accession>
<comment type="caution">
    <text evidence="1">The sequence shown here is derived from an EMBL/GenBank/DDBJ whole genome shotgun (WGS) entry which is preliminary data.</text>
</comment>
<evidence type="ECO:0000313" key="1">
    <source>
        <dbReference type="EMBL" id="KAF7725868.1"/>
    </source>
</evidence>
<organism evidence="1 2">
    <name type="scientific">Apophysomyces ossiformis</name>
    <dbReference type="NCBI Taxonomy" id="679940"/>
    <lineage>
        <taxon>Eukaryota</taxon>
        <taxon>Fungi</taxon>
        <taxon>Fungi incertae sedis</taxon>
        <taxon>Mucoromycota</taxon>
        <taxon>Mucoromycotina</taxon>
        <taxon>Mucoromycetes</taxon>
        <taxon>Mucorales</taxon>
        <taxon>Mucorineae</taxon>
        <taxon>Mucoraceae</taxon>
        <taxon>Apophysomyces</taxon>
    </lineage>
</organism>
<dbReference type="Pfam" id="PF10303">
    <property type="entry name" value="DUF2408"/>
    <property type="match status" value="2"/>
</dbReference>
<dbReference type="PANTHER" id="PTHR28086:SF1">
    <property type="entry name" value="CU(2+) SUPPRESSING AND BLEOMYCIN SENSITIVE PROTEIN 1"/>
    <property type="match status" value="1"/>
</dbReference>
<dbReference type="PANTHER" id="PTHR28086">
    <property type="entry name" value="UPF0662 PROTEIN YPL260W"/>
    <property type="match status" value="1"/>
</dbReference>
<dbReference type="AlphaFoldDB" id="A0A8H7EPP5"/>
<keyword evidence="2" id="KW-1185">Reference proteome</keyword>
<dbReference type="InterPro" id="IPR018810">
    <property type="entry name" value="UPF0662"/>
</dbReference>
<sequence length="472" mass="53763">MTVVPIPMEGALTLASDVVEIPVLETLITIRHKLYALKKDRDSYIKPDVITALYRETEEQVERLTDLRTNEIWNSCARNRVNDVLDDVMSLLSLFFMSIGRNRESPAVYAQLVTIEVCRVQANIHTWRYLTDANQRYVDQLAQMGIYTDSILTEIEDRLKDVERIIFADTDRADVSRCFLDLLKQKLAQCKGSLSALLSTIHEVSPELYGYGCIALTLLIAHPRKPLHEELVALRRELAAVASRPQGFTAKDIYPFQDKLRHIDQDLPRGASKGQALVVGLLEHLHEETHDLIASTDNISESLMPIADRLKSIKAQLERLALTHKWTLRETDLYAFQLQLQEIEKLRTNGKFRDAESNVPDGQALINFLLRGCYRLMSKMLSENVPVSEALMPIHNQLSTVRRCLLEVTKWGKPDSARDLYPYQMKLASIENMRVNGIFYDDEGNIPEGQAICTALLNECYDILHDIVATIE</sequence>
<dbReference type="GO" id="GO:0005634">
    <property type="term" value="C:nucleus"/>
    <property type="evidence" value="ECO:0007669"/>
    <property type="project" value="TreeGrafter"/>
</dbReference>
<dbReference type="EMBL" id="JABAYA010000088">
    <property type="protein sequence ID" value="KAF7725868.1"/>
    <property type="molecule type" value="Genomic_DNA"/>
</dbReference>
<reference evidence="1" key="1">
    <citation type="submission" date="2020-01" db="EMBL/GenBank/DDBJ databases">
        <title>Genome Sequencing of Three Apophysomyces-Like Fungal Strains Confirms a Novel Fungal Genus in the Mucoromycota with divergent Burkholderia-like Endosymbiotic Bacteria.</title>
        <authorList>
            <person name="Stajich J.E."/>
            <person name="Macias A.M."/>
            <person name="Carter-House D."/>
            <person name="Lovett B."/>
            <person name="Kasson L.R."/>
            <person name="Berry K."/>
            <person name="Grigoriev I."/>
            <person name="Chang Y."/>
            <person name="Spatafora J."/>
            <person name="Kasson M.T."/>
        </authorList>
    </citation>
    <scope>NUCLEOTIDE SEQUENCE</scope>
    <source>
        <strain evidence="1">NRRL A-21654</strain>
    </source>
</reference>
<name>A0A8H7EPP5_9FUNG</name>
<proteinExistence type="predicted"/>
<protein>
    <submittedName>
        <fullName evidence="1">Uncharacterized protein</fullName>
    </submittedName>
</protein>
<evidence type="ECO:0000313" key="2">
    <source>
        <dbReference type="Proteomes" id="UP000605846"/>
    </source>
</evidence>
<dbReference type="OrthoDB" id="2011986at2759"/>
<gene>
    <name evidence="1" type="ORF">EC973_009200</name>
</gene>